<protein>
    <submittedName>
        <fullName evidence="4">TetR/AcrR family transcriptional regulator</fullName>
    </submittedName>
</protein>
<dbReference type="RefSeq" id="WP_161797060.1">
    <property type="nucleotide sequence ID" value="NZ_JBCGBG010000002.1"/>
</dbReference>
<comment type="caution">
    <text evidence="4">The sequence shown here is derived from an EMBL/GenBank/DDBJ whole genome shotgun (WGS) entry which is preliminary data.</text>
</comment>
<dbReference type="Proteomes" id="UP001468095">
    <property type="component" value="Unassembled WGS sequence"/>
</dbReference>
<feature type="DNA-binding region" description="H-T-H motif" evidence="2">
    <location>
        <begin position="34"/>
        <end position="53"/>
    </location>
</feature>
<reference evidence="4 5" key="1">
    <citation type="submission" date="2024-04" db="EMBL/GenBank/DDBJ databases">
        <authorList>
            <person name="Suleimanova A.D."/>
            <person name="Pudova D.S."/>
            <person name="Shagimardanova E.I."/>
            <person name="Sharipova M.R."/>
        </authorList>
    </citation>
    <scope>NUCLEOTIDE SEQUENCE [LARGE SCALE GENOMIC DNA]</scope>
    <source>
        <strain evidence="4 5">3.1</strain>
    </source>
</reference>
<keyword evidence="1 2" id="KW-0238">DNA-binding</keyword>
<gene>
    <name evidence="4" type="ORF">AABB92_13135</name>
</gene>
<dbReference type="InterPro" id="IPR001647">
    <property type="entry name" value="HTH_TetR"/>
</dbReference>
<dbReference type="PRINTS" id="PR00455">
    <property type="entry name" value="HTHTETR"/>
</dbReference>
<keyword evidence="5" id="KW-1185">Reference proteome</keyword>
<dbReference type="Gene3D" id="1.10.357.10">
    <property type="entry name" value="Tetracycline Repressor, domain 2"/>
    <property type="match status" value="1"/>
</dbReference>
<dbReference type="EMBL" id="JBCGBG010000002">
    <property type="protein sequence ID" value="MEL7696597.1"/>
    <property type="molecule type" value="Genomic_DNA"/>
</dbReference>
<organism evidence="4 5">
    <name type="scientific">Pantoea brenneri</name>
    <dbReference type="NCBI Taxonomy" id="472694"/>
    <lineage>
        <taxon>Bacteria</taxon>
        <taxon>Pseudomonadati</taxon>
        <taxon>Pseudomonadota</taxon>
        <taxon>Gammaproteobacteria</taxon>
        <taxon>Enterobacterales</taxon>
        <taxon>Erwiniaceae</taxon>
        <taxon>Pantoea</taxon>
    </lineage>
</organism>
<dbReference type="PROSITE" id="PS50977">
    <property type="entry name" value="HTH_TETR_2"/>
    <property type="match status" value="1"/>
</dbReference>
<name>A0ABU9MPD5_9GAMM</name>
<dbReference type="Pfam" id="PF00440">
    <property type="entry name" value="TetR_N"/>
    <property type="match status" value="1"/>
</dbReference>
<proteinExistence type="predicted"/>
<feature type="domain" description="HTH tetR-type" evidence="3">
    <location>
        <begin position="11"/>
        <end position="71"/>
    </location>
</feature>
<evidence type="ECO:0000259" key="3">
    <source>
        <dbReference type="PROSITE" id="PS50977"/>
    </source>
</evidence>
<dbReference type="InterPro" id="IPR009057">
    <property type="entry name" value="Homeodomain-like_sf"/>
</dbReference>
<accession>A0ABU9MPD5</accession>
<evidence type="ECO:0000313" key="4">
    <source>
        <dbReference type="EMBL" id="MEL7696597.1"/>
    </source>
</evidence>
<sequence>MKMEMIRRNADETKKKLLAAARDILAEEGYVAFSENKICELAGVTRGALRYHFPTGRYDLLNELIPLLLQQIPASTTSDCKTRILELIQFMQQQPLHNPLVLIMEIWQATFADKDLRESVGQTLDQRFQVFFNVKTLEELPEEITPYRLMFWGSILSLQYHKNNNNGLQTIIEFMKAH</sequence>
<evidence type="ECO:0000256" key="1">
    <source>
        <dbReference type="ARBA" id="ARBA00023125"/>
    </source>
</evidence>
<evidence type="ECO:0000313" key="5">
    <source>
        <dbReference type="Proteomes" id="UP001468095"/>
    </source>
</evidence>
<dbReference type="SUPFAM" id="SSF46689">
    <property type="entry name" value="Homeodomain-like"/>
    <property type="match status" value="1"/>
</dbReference>
<evidence type="ECO:0000256" key="2">
    <source>
        <dbReference type="PROSITE-ProRule" id="PRU00335"/>
    </source>
</evidence>